<protein>
    <submittedName>
        <fullName evidence="1">Uncharacterized protein</fullName>
    </submittedName>
</protein>
<evidence type="ECO:0000313" key="1">
    <source>
        <dbReference type="EMBL" id="AQK78943.1"/>
    </source>
</evidence>
<proteinExistence type="predicted"/>
<name>A0A1D6LG98_MAIZE</name>
<reference evidence="1" key="1">
    <citation type="submission" date="2015-12" db="EMBL/GenBank/DDBJ databases">
        <title>Update maize B73 reference genome by single molecule sequencing technologies.</title>
        <authorList>
            <consortium name="Maize Genome Sequencing Project"/>
            <person name="Ware D."/>
        </authorList>
    </citation>
    <scope>NUCLEOTIDE SEQUENCE</scope>
    <source>
        <tissue evidence="1">Seedling</tissue>
    </source>
</reference>
<dbReference type="AlphaFoldDB" id="A0A1D6LG98"/>
<dbReference type="SMR" id="A0A1D6LG98"/>
<gene>
    <name evidence="1" type="ORF">ZEAMMB73_Zm00001d035398</name>
</gene>
<dbReference type="EMBL" id="CM000782">
    <property type="protein sequence ID" value="AQK78943.1"/>
    <property type="molecule type" value="Genomic_DNA"/>
</dbReference>
<dbReference type="InParanoid" id="A0A1D6LG98"/>
<dbReference type="PaxDb" id="4577-GRMZM2G378771_P01"/>
<sequence>MDGWSLLKPQYFILQPAVPLSGEFVKGRQLKKTDVFHMPLGNHYHRGNRLIEEATGFVKENINEISLQKKKAFIQESGSYNGIDTNGHRLSCAYTWSRSSPYCRTVSDASQRVITLGVHT</sequence>
<accession>A0A1D6LG98</accession>
<organism evidence="1">
    <name type="scientific">Zea mays</name>
    <name type="common">Maize</name>
    <dbReference type="NCBI Taxonomy" id="4577"/>
    <lineage>
        <taxon>Eukaryota</taxon>
        <taxon>Viridiplantae</taxon>
        <taxon>Streptophyta</taxon>
        <taxon>Embryophyta</taxon>
        <taxon>Tracheophyta</taxon>
        <taxon>Spermatophyta</taxon>
        <taxon>Magnoliopsida</taxon>
        <taxon>Liliopsida</taxon>
        <taxon>Poales</taxon>
        <taxon>Poaceae</taxon>
        <taxon>PACMAD clade</taxon>
        <taxon>Panicoideae</taxon>
        <taxon>Andropogonodae</taxon>
        <taxon>Andropogoneae</taxon>
        <taxon>Tripsacinae</taxon>
        <taxon>Zea</taxon>
    </lineage>
</organism>